<organism evidence="2">
    <name type="scientific">Oryza nivara</name>
    <name type="common">Indian wild rice</name>
    <name type="synonym">Oryza sativa f. spontanea</name>
    <dbReference type="NCBI Taxonomy" id="4536"/>
    <lineage>
        <taxon>Eukaryota</taxon>
        <taxon>Viridiplantae</taxon>
        <taxon>Streptophyta</taxon>
        <taxon>Embryophyta</taxon>
        <taxon>Tracheophyta</taxon>
        <taxon>Spermatophyta</taxon>
        <taxon>Magnoliopsida</taxon>
        <taxon>Liliopsida</taxon>
        <taxon>Poales</taxon>
        <taxon>Poaceae</taxon>
        <taxon>BOP clade</taxon>
        <taxon>Oryzoideae</taxon>
        <taxon>Oryzeae</taxon>
        <taxon>Oryzinae</taxon>
        <taxon>Oryza</taxon>
    </lineage>
</organism>
<feature type="region of interest" description="Disordered" evidence="1">
    <location>
        <begin position="116"/>
        <end position="142"/>
    </location>
</feature>
<proteinExistence type="predicted"/>
<feature type="compositionally biased region" description="Gly residues" evidence="1">
    <location>
        <begin position="17"/>
        <end position="28"/>
    </location>
</feature>
<feature type="region of interest" description="Disordered" evidence="1">
    <location>
        <begin position="1"/>
        <end position="67"/>
    </location>
</feature>
<reference evidence="2" key="2">
    <citation type="submission" date="2018-04" db="EMBL/GenBank/DDBJ databases">
        <title>OnivRS2 (Oryza nivara Reference Sequence Version 2).</title>
        <authorList>
            <person name="Zhang J."/>
            <person name="Kudrna D."/>
            <person name="Lee S."/>
            <person name="Talag J."/>
            <person name="Rajasekar S."/>
            <person name="Welchert J."/>
            <person name="Hsing Y.-I."/>
            <person name="Wing R.A."/>
        </authorList>
    </citation>
    <scope>NUCLEOTIDE SEQUENCE [LARGE SCALE GENOMIC DNA]</scope>
    <source>
        <strain evidence="2">SL10</strain>
    </source>
</reference>
<evidence type="ECO:0000256" key="1">
    <source>
        <dbReference type="SAM" id="MobiDB-lite"/>
    </source>
</evidence>
<evidence type="ECO:0000313" key="2">
    <source>
        <dbReference type="EnsemblPlants" id="ONIVA02G01540.1"/>
    </source>
</evidence>
<dbReference type="Proteomes" id="UP000006591">
    <property type="component" value="Chromosome 2"/>
</dbReference>
<keyword evidence="3" id="KW-1185">Reference proteome</keyword>
<dbReference type="AlphaFoldDB" id="A0A0E0G0B2"/>
<accession>A0A0E0G0B2</accession>
<evidence type="ECO:0000313" key="3">
    <source>
        <dbReference type="Proteomes" id="UP000006591"/>
    </source>
</evidence>
<reference evidence="2" key="1">
    <citation type="submission" date="2015-04" db="UniProtKB">
        <authorList>
            <consortium name="EnsemblPlants"/>
        </authorList>
    </citation>
    <scope>IDENTIFICATION</scope>
    <source>
        <strain evidence="2">SL10</strain>
    </source>
</reference>
<feature type="compositionally biased region" description="Basic and acidic residues" evidence="1">
    <location>
        <begin position="1"/>
        <end position="14"/>
    </location>
</feature>
<dbReference type="HOGENOM" id="CLU_1009651_0_0_1"/>
<dbReference type="Gramene" id="ONIVA02G01540.1">
    <property type="protein sequence ID" value="ONIVA02G01540.1"/>
    <property type="gene ID" value="ONIVA02G01540"/>
</dbReference>
<sequence length="276" mass="29956">MSERQVLGGRDRSPAKGGRGLYGGGGHRSGSPEKKKKKKPKQLEGAAAPPAHELGRRRRTRRRIKDSDFRMCMQCSVHPASRAKRMTRNDPVAWELYQASKQRIDRRATGRLAAARTNAEAGDGAPVPEASRSFSTEATRVGGERIQNQGERKYKITDCGPRRKKDPPGSVTGGSCRDFADVDALATGALVKDGGKRDGGKEYVKAKGKGWDLRRRFRPPAALPDSEANERGHALRVTDAWAQLSGGLAVGCQAYGKCGGEERKGDGDFLRSFLGI</sequence>
<dbReference type="EnsemblPlants" id="ONIVA02G01540.1">
    <property type="protein sequence ID" value="ONIVA02G01540.1"/>
    <property type="gene ID" value="ONIVA02G01540"/>
</dbReference>
<name>A0A0E0G0B2_ORYNI</name>
<feature type="compositionally biased region" description="Basic residues" evidence="1">
    <location>
        <begin position="55"/>
        <end position="64"/>
    </location>
</feature>
<protein>
    <submittedName>
        <fullName evidence="2">Uncharacterized protein</fullName>
    </submittedName>
</protein>